<organism evidence="2 3">
    <name type="scientific">Caballeronia hypogeia</name>
    <dbReference type="NCBI Taxonomy" id="1777140"/>
    <lineage>
        <taxon>Bacteria</taxon>
        <taxon>Pseudomonadati</taxon>
        <taxon>Pseudomonadota</taxon>
        <taxon>Betaproteobacteria</taxon>
        <taxon>Burkholderiales</taxon>
        <taxon>Burkholderiaceae</taxon>
        <taxon>Caballeronia</taxon>
    </lineage>
</organism>
<protein>
    <submittedName>
        <fullName evidence="2">SnoaL-like domain protein</fullName>
    </submittedName>
</protein>
<dbReference type="InterPro" id="IPR032710">
    <property type="entry name" value="NTF2-like_dom_sf"/>
</dbReference>
<proteinExistence type="predicted"/>
<dbReference type="EMBL" id="FCOA02000021">
    <property type="protein sequence ID" value="SAK80309.1"/>
    <property type="molecule type" value="Genomic_DNA"/>
</dbReference>
<dbReference type="InterPro" id="IPR037401">
    <property type="entry name" value="SnoaL-like"/>
</dbReference>
<evidence type="ECO:0000259" key="1">
    <source>
        <dbReference type="Pfam" id="PF12680"/>
    </source>
</evidence>
<evidence type="ECO:0000313" key="3">
    <source>
        <dbReference type="Proteomes" id="UP000054851"/>
    </source>
</evidence>
<dbReference type="SUPFAM" id="SSF54427">
    <property type="entry name" value="NTF2-like"/>
    <property type="match status" value="1"/>
</dbReference>
<dbReference type="STRING" id="1777140.AWB79_05167"/>
<reference evidence="2" key="1">
    <citation type="submission" date="2016-01" db="EMBL/GenBank/DDBJ databases">
        <authorList>
            <person name="Peeters C."/>
        </authorList>
    </citation>
    <scope>NUCLEOTIDE SEQUENCE</scope>
    <source>
        <strain evidence="2">LMG 29322</strain>
    </source>
</reference>
<keyword evidence="3" id="KW-1185">Reference proteome</keyword>
<dbReference type="OrthoDB" id="6657864at2"/>
<evidence type="ECO:0000313" key="2">
    <source>
        <dbReference type="EMBL" id="SAK80309.1"/>
    </source>
</evidence>
<dbReference type="Proteomes" id="UP000054851">
    <property type="component" value="Unassembled WGS sequence"/>
</dbReference>
<dbReference type="RefSeq" id="WP_061170250.1">
    <property type="nucleotide sequence ID" value="NZ_FCOA02000021.1"/>
</dbReference>
<accession>A0A158CDD3</accession>
<feature type="domain" description="SnoaL-like" evidence="1">
    <location>
        <begin position="26"/>
        <end position="121"/>
    </location>
</feature>
<name>A0A158CDD3_9BURK</name>
<gene>
    <name evidence="2" type="ORF">AWB79_05167</name>
</gene>
<dbReference type="AlphaFoldDB" id="A0A158CDD3"/>
<dbReference type="Pfam" id="PF12680">
    <property type="entry name" value="SnoaL_2"/>
    <property type="match status" value="1"/>
</dbReference>
<dbReference type="Gene3D" id="3.10.450.50">
    <property type="match status" value="1"/>
</dbReference>
<sequence length="152" mass="17599">MNPITMTDEQRKIIALEYLRRLDRGESFFDLFDDHAEVYFPKWGIATGRAAFEKLFADLGSIVAKFKHDLAYLNVIQQGDTVVVEGTSYGATKRGVEWRAGVTHAGRWTDVFEIRDFKIQRCFIYLDPDYEGADTQRYPWLAKENAQKHAQN</sequence>
<comment type="caution">
    <text evidence="2">The sequence shown here is derived from an EMBL/GenBank/DDBJ whole genome shotgun (WGS) entry which is preliminary data.</text>
</comment>